<dbReference type="Proteomes" id="UP000639606">
    <property type="component" value="Unassembled WGS sequence"/>
</dbReference>
<comment type="similarity">
    <text evidence="1 2">Belongs to the enoyl-CoA hydratase/isomerase family.</text>
</comment>
<dbReference type="EMBL" id="BMRG01000008">
    <property type="protein sequence ID" value="GGP65519.1"/>
    <property type="molecule type" value="Genomic_DNA"/>
</dbReference>
<reference evidence="3" key="1">
    <citation type="journal article" date="2014" name="Int. J. Syst. Evol. Microbiol.">
        <title>Complete genome sequence of Corynebacterium casei LMG S-19264T (=DSM 44701T), isolated from a smear-ripened cheese.</title>
        <authorList>
            <consortium name="US DOE Joint Genome Institute (JGI-PGF)"/>
            <person name="Walter F."/>
            <person name="Albersmeier A."/>
            <person name="Kalinowski J."/>
            <person name="Ruckert C."/>
        </authorList>
    </citation>
    <scope>NUCLEOTIDE SEQUENCE</scope>
    <source>
        <strain evidence="3">JCM 3313</strain>
    </source>
</reference>
<dbReference type="RefSeq" id="WP_189225063.1">
    <property type="nucleotide sequence ID" value="NZ_BMRG01000008.1"/>
</dbReference>
<dbReference type="InterPro" id="IPR029045">
    <property type="entry name" value="ClpP/crotonase-like_dom_sf"/>
</dbReference>
<keyword evidence="4" id="KW-1185">Reference proteome</keyword>
<dbReference type="Pfam" id="PF00378">
    <property type="entry name" value="ECH_1"/>
    <property type="match status" value="1"/>
</dbReference>
<dbReference type="InterPro" id="IPR001753">
    <property type="entry name" value="Enoyl-CoA_hydra/iso"/>
</dbReference>
<accession>A0A918AP19</accession>
<name>A0A918AP19_9PSEU</name>
<dbReference type="Gene3D" id="3.90.226.10">
    <property type="entry name" value="2-enoyl-CoA Hydratase, Chain A, domain 1"/>
    <property type="match status" value="1"/>
</dbReference>
<dbReference type="GO" id="GO:0006635">
    <property type="term" value="P:fatty acid beta-oxidation"/>
    <property type="evidence" value="ECO:0007669"/>
    <property type="project" value="TreeGrafter"/>
</dbReference>
<organism evidence="3 4">
    <name type="scientific">Saccharothrix coeruleofusca</name>
    <dbReference type="NCBI Taxonomy" id="33919"/>
    <lineage>
        <taxon>Bacteria</taxon>
        <taxon>Bacillati</taxon>
        <taxon>Actinomycetota</taxon>
        <taxon>Actinomycetes</taxon>
        <taxon>Pseudonocardiales</taxon>
        <taxon>Pseudonocardiaceae</taxon>
        <taxon>Saccharothrix</taxon>
    </lineage>
</organism>
<evidence type="ECO:0000256" key="2">
    <source>
        <dbReference type="RuleBase" id="RU003707"/>
    </source>
</evidence>
<dbReference type="PROSITE" id="PS00166">
    <property type="entry name" value="ENOYL_COA_HYDRATASE"/>
    <property type="match status" value="1"/>
</dbReference>
<evidence type="ECO:0000313" key="3">
    <source>
        <dbReference type="EMBL" id="GGP65519.1"/>
    </source>
</evidence>
<dbReference type="SUPFAM" id="SSF52096">
    <property type="entry name" value="ClpP/crotonase"/>
    <property type="match status" value="1"/>
</dbReference>
<protein>
    <submittedName>
        <fullName evidence="3">Enoyl-CoA hydratase</fullName>
    </submittedName>
</protein>
<dbReference type="CDD" id="cd06558">
    <property type="entry name" value="crotonase-like"/>
    <property type="match status" value="1"/>
</dbReference>
<sequence length="288" mass="30901">MQSLTAIRTRVEDHVLFATLDHPPLNLIGPELAHDLVSIVRHLESAPDEIRVVVFDSAVPRYFSAHLDVTRIKELNAELARLAPGTTTADLYSRISGLSQVSIAVIAGHVGGAGSEFALACDMRFASREKAVFTQMEVGVGLLAGAGAIQHLTRLMGRSRALEVLLSADDHTADLAERYGWVNRALPDADLWPFVDALARRIAKFPLEGVTQTRRRVNRIALPEASAVNEDLRIFARLLKLPETRARIAALLAAGMQTDSALEAAFGAAVGQLESAHAGNAPSPAATP</sequence>
<proteinExistence type="inferred from homology"/>
<evidence type="ECO:0000313" key="4">
    <source>
        <dbReference type="Proteomes" id="UP000639606"/>
    </source>
</evidence>
<dbReference type="AlphaFoldDB" id="A0A918AP19"/>
<comment type="caution">
    <text evidence="3">The sequence shown here is derived from an EMBL/GenBank/DDBJ whole genome shotgun (WGS) entry which is preliminary data.</text>
</comment>
<reference evidence="3" key="2">
    <citation type="submission" date="2020-09" db="EMBL/GenBank/DDBJ databases">
        <authorList>
            <person name="Sun Q."/>
            <person name="Ohkuma M."/>
        </authorList>
    </citation>
    <scope>NUCLEOTIDE SEQUENCE</scope>
    <source>
        <strain evidence="3">JCM 3313</strain>
    </source>
</reference>
<evidence type="ECO:0000256" key="1">
    <source>
        <dbReference type="ARBA" id="ARBA00005254"/>
    </source>
</evidence>
<gene>
    <name evidence="3" type="ORF">GCM10010185_42910</name>
</gene>
<dbReference type="GO" id="GO:0003824">
    <property type="term" value="F:catalytic activity"/>
    <property type="evidence" value="ECO:0007669"/>
    <property type="project" value="InterPro"/>
</dbReference>
<dbReference type="PANTHER" id="PTHR11941">
    <property type="entry name" value="ENOYL-COA HYDRATASE-RELATED"/>
    <property type="match status" value="1"/>
</dbReference>
<dbReference type="InterPro" id="IPR018376">
    <property type="entry name" value="Enoyl-CoA_hyd/isom_CS"/>
</dbReference>
<dbReference type="PANTHER" id="PTHR11941:SF54">
    <property type="entry name" value="ENOYL-COA HYDRATASE, MITOCHONDRIAL"/>
    <property type="match status" value="1"/>
</dbReference>